<evidence type="ECO:0008006" key="3">
    <source>
        <dbReference type="Google" id="ProtNLM"/>
    </source>
</evidence>
<accession>A0A2D0NA99</accession>
<name>A0A2D0NA99_FLAN2</name>
<comment type="caution">
    <text evidence="1">The sequence shown here is derived from an EMBL/GenBank/DDBJ whole genome shotgun (WGS) entry which is preliminary data.</text>
</comment>
<gene>
    <name evidence="1" type="ORF">CRP01_15670</name>
</gene>
<proteinExistence type="predicted"/>
<dbReference type="OrthoDB" id="246488at2"/>
<dbReference type="RefSeq" id="WP_099151011.1">
    <property type="nucleotide sequence ID" value="NZ_PDUD01000021.1"/>
</dbReference>
<reference evidence="1 2" key="1">
    <citation type="submission" date="2017-10" db="EMBL/GenBank/DDBJ databases">
        <title>The draft genome sequence of Lewinella nigricans NBRC 102662.</title>
        <authorList>
            <person name="Wang K."/>
        </authorList>
    </citation>
    <scope>NUCLEOTIDE SEQUENCE [LARGE SCALE GENOMIC DNA]</scope>
    <source>
        <strain evidence="1 2">NBRC 102662</strain>
    </source>
</reference>
<keyword evidence="2" id="KW-1185">Reference proteome</keyword>
<dbReference type="EMBL" id="PDUD01000021">
    <property type="protein sequence ID" value="PHN05434.1"/>
    <property type="molecule type" value="Genomic_DNA"/>
</dbReference>
<sequence length="367" mass="41350">MFTVLVVLSGGLFPLAAQSPTAPELVVSKQDDQFGTVRWVLPVRHAPLAEDAGPAVLRVYTQAPGQSLDLPAVMGRYSQNRDTLFFRPRFPFLAGRTYYIWYVGNETAQVIPVLIPQSQLVAPPTVTAIYPSADLWPANQLKFYIHFDQRMRAGYLTDYLQLFDDEGTEVIAPFLDMAQELWDPEQQRLTVWFDPGRIKSLLIPNREMGPPLRPRRTYRLVIRKGWPAAGGIPLAEDQIKVFRTGSKDSQKPDPATWDILCPAAGSKTPLRIHFPEAMDRALLQSGLAVFDDQGNLLEGEIRVGPEEKSWSWHPDQTWQSGTYRLRISTDVEDLAGNNLVRLFDAPAETETGNQAAPPYFERVFTVR</sequence>
<organism evidence="1 2">
    <name type="scientific">Flavilitoribacter nigricans (strain ATCC 23147 / DSM 23189 / NBRC 102662 / NCIMB 1420 / SS-2)</name>
    <name type="common">Lewinella nigricans</name>
    <dbReference type="NCBI Taxonomy" id="1122177"/>
    <lineage>
        <taxon>Bacteria</taxon>
        <taxon>Pseudomonadati</taxon>
        <taxon>Bacteroidota</taxon>
        <taxon>Saprospiria</taxon>
        <taxon>Saprospirales</taxon>
        <taxon>Lewinellaceae</taxon>
        <taxon>Flavilitoribacter</taxon>
    </lineage>
</organism>
<protein>
    <recommendedName>
        <fullName evidence="3">SbsA Ig-like domain-containing protein</fullName>
    </recommendedName>
</protein>
<evidence type="ECO:0000313" key="2">
    <source>
        <dbReference type="Proteomes" id="UP000223913"/>
    </source>
</evidence>
<dbReference type="AlphaFoldDB" id="A0A2D0NA99"/>
<dbReference type="Proteomes" id="UP000223913">
    <property type="component" value="Unassembled WGS sequence"/>
</dbReference>
<evidence type="ECO:0000313" key="1">
    <source>
        <dbReference type="EMBL" id="PHN05434.1"/>
    </source>
</evidence>